<dbReference type="PANTHER" id="PTHR12390">
    <property type="entry name" value="UROPORPHYRINOGEN III SYNTHASE"/>
    <property type="match status" value="1"/>
</dbReference>
<feature type="domain" description="Tetrapyrrole biosynthesis uroporphyrinogen III synthase" evidence="1">
    <location>
        <begin position="25"/>
        <end position="263"/>
    </location>
</feature>
<dbReference type="Pfam" id="PF02602">
    <property type="entry name" value="HEM4"/>
    <property type="match status" value="1"/>
</dbReference>
<reference evidence="2 3" key="1">
    <citation type="submission" date="2021-12" db="EMBL/GenBank/DDBJ databases">
        <title>High titer production of polyol ester of fatty acids by Rhodotorula paludigena BS15 towards product separation-free biomass refinery.</title>
        <authorList>
            <person name="Mano J."/>
            <person name="Ono H."/>
            <person name="Tanaka T."/>
            <person name="Naito K."/>
            <person name="Sushida H."/>
            <person name="Ike M."/>
            <person name="Tokuyasu K."/>
            <person name="Kitaoka M."/>
        </authorList>
    </citation>
    <scope>NUCLEOTIDE SEQUENCE [LARGE SCALE GENOMIC DNA]</scope>
    <source>
        <strain evidence="2 3">BS15</strain>
    </source>
</reference>
<dbReference type="PANTHER" id="PTHR12390:SF0">
    <property type="entry name" value="UROPORPHYRINOGEN-III SYNTHASE"/>
    <property type="match status" value="1"/>
</dbReference>
<dbReference type="InterPro" id="IPR039793">
    <property type="entry name" value="UROS/Hem4"/>
</dbReference>
<evidence type="ECO:0000313" key="3">
    <source>
        <dbReference type="Proteomes" id="UP001342314"/>
    </source>
</evidence>
<gene>
    <name evidence="2" type="ORF">Rhopal_006779-T1</name>
</gene>
<dbReference type="SUPFAM" id="SSF69618">
    <property type="entry name" value="HemD-like"/>
    <property type="match status" value="1"/>
</dbReference>
<protein>
    <recommendedName>
        <fullName evidence="1">Tetrapyrrole biosynthesis uroporphyrinogen III synthase domain-containing protein</fullName>
    </recommendedName>
</protein>
<dbReference type="GO" id="GO:0005829">
    <property type="term" value="C:cytosol"/>
    <property type="evidence" value="ECO:0007669"/>
    <property type="project" value="TreeGrafter"/>
</dbReference>
<dbReference type="GO" id="GO:0006780">
    <property type="term" value="P:uroporphyrinogen III biosynthetic process"/>
    <property type="evidence" value="ECO:0007669"/>
    <property type="project" value="InterPro"/>
</dbReference>
<evidence type="ECO:0000259" key="1">
    <source>
        <dbReference type="Pfam" id="PF02602"/>
    </source>
</evidence>
<sequence>MPTPRTPLEQDPYSRALAGDPAWTLHHLPVLETSFTHDAELRRAVEAVHCAGQSAYDGVVITSARSVDAWRTAQLSLPSPLPLPAVPFFVVGPPTRSALLSVPSPPRTDLVLGADESGTGEKLASFILAHFRAASTLPRRRRLLYLTGDKNRDTLPRTVHEGSDGQIELDALQVYATQRTRTFEEDLDGILRNLGADEGAEGNIWLALFSPSGAKDAIPTPAYPRLAPRIRLAAIGPVTQSYLEEKGLTVHAVAAKPEPEALVRAVREAS</sequence>
<keyword evidence="3" id="KW-1185">Reference proteome</keyword>
<dbReference type="GO" id="GO:0004852">
    <property type="term" value="F:uroporphyrinogen-III synthase activity"/>
    <property type="evidence" value="ECO:0007669"/>
    <property type="project" value="InterPro"/>
</dbReference>
<evidence type="ECO:0000313" key="2">
    <source>
        <dbReference type="EMBL" id="GJN93722.1"/>
    </source>
</evidence>
<dbReference type="Proteomes" id="UP001342314">
    <property type="component" value="Unassembled WGS sequence"/>
</dbReference>
<name>A0AAV5GW65_9BASI</name>
<proteinExistence type="predicted"/>
<dbReference type="EMBL" id="BQKY01000015">
    <property type="protein sequence ID" value="GJN93722.1"/>
    <property type="molecule type" value="Genomic_DNA"/>
</dbReference>
<dbReference type="CDD" id="cd06578">
    <property type="entry name" value="HemD"/>
    <property type="match status" value="1"/>
</dbReference>
<dbReference type="Gene3D" id="3.40.50.10090">
    <property type="match status" value="2"/>
</dbReference>
<organism evidence="2 3">
    <name type="scientific">Rhodotorula paludigena</name>
    <dbReference type="NCBI Taxonomy" id="86838"/>
    <lineage>
        <taxon>Eukaryota</taxon>
        <taxon>Fungi</taxon>
        <taxon>Dikarya</taxon>
        <taxon>Basidiomycota</taxon>
        <taxon>Pucciniomycotina</taxon>
        <taxon>Microbotryomycetes</taxon>
        <taxon>Sporidiobolales</taxon>
        <taxon>Sporidiobolaceae</taxon>
        <taxon>Rhodotorula</taxon>
    </lineage>
</organism>
<dbReference type="AlphaFoldDB" id="A0AAV5GW65"/>
<accession>A0AAV5GW65</accession>
<dbReference type="InterPro" id="IPR036108">
    <property type="entry name" value="4pyrrol_syn_uPrphyn_synt_sf"/>
</dbReference>
<comment type="caution">
    <text evidence="2">The sequence shown here is derived from an EMBL/GenBank/DDBJ whole genome shotgun (WGS) entry which is preliminary data.</text>
</comment>
<dbReference type="InterPro" id="IPR003754">
    <property type="entry name" value="4pyrrol_synth_uPrphyn_synth"/>
</dbReference>